<evidence type="ECO:0000256" key="2">
    <source>
        <dbReference type="ARBA" id="ARBA00006035"/>
    </source>
</evidence>
<sequence length="462" mass="50087">MAMKGLEGPPGGDMTMDDMVLGADGDENMCLQRASASYICKDDRFRLQKKSYDNQYAQLYYCRLQRMQPGLRKRVEREWPGVRVSKILELPENQEVAVVGTVYKEMKLKPSILSEYNKDRGIETLTGHTAFVSDDDSLVLEDESARMALRGPGIAAGPLVTGVVAAVRGVSSANGDFQVKDVLYAGLQPQQPLPDAPEDKYVALVSGLGMGDQGGETASVALLVDYLAGLLGGAKEHEQVAKIVRTVIAGGLLRSVEPILQAPSMAKQRQQAAALAPIKEMDLALTQLAGAMDVDVMAGSTDPANHALPQQPLHSCLLPGAVSFPTFHRVTNPHDFEVDSVAFLGTSGQNIEDIDRYSTDEDRLEMLEHVLQWGHLAPTAPDTLTAYSFSDKDPFVIESAPHVLFAGNQPAFASKLLEGREGQKVRLLCVPRFSSTGILVLVNLRTLNVQPITFDARLDSSN</sequence>
<dbReference type="PANTHER" id="PTHR10416:SF0">
    <property type="entry name" value="DNA POLYMERASE DELTA SUBUNIT 2"/>
    <property type="match status" value="1"/>
</dbReference>
<gene>
    <name evidence="7" type="ORF">CVIRNUC_007995</name>
</gene>
<dbReference type="FunFam" id="3.60.21.50:FF:000002">
    <property type="entry name" value="DNA polymerase delta small subunit"/>
    <property type="match status" value="1"/>
</dbReference>
<accession>A0AAV1IDK8</accession>
<dbReference type="GO" id="GO:0006271">
    <property type="term" value="P:DNA strand elongation involved in DNA replication"/>
    <property type="evidence" value="ECO:0007669"/>
    <property type="project" value="TreeGrafter"/>
</dbReference>
<comment type="caution">
    <text evidence="7">The sequence shown here is derived from an EMBL/GenBank/DDBJ whole genome shotgun (WGS) entry which is preliminary data.</text>
</comment>
<dbReference type="EMBL" id="CAUYUE010000011">
    <property type="protein sequence ID" value="CAK0784791.1"/>
    <property type="molecule type" value="Genomic_DNA"/>
</dbReference>
<feature type="domain" description="DNA polymerase alpha/delta/epsilon subunit B" evidence="5">
    <location>
        <begin position="202"/>
        <end position="413"/>
    </location>
</feature>
<comment type="subcellular location">
    <subcellularLocation>
        <location evidence="1">Nucleus</location>
    </subcellularLocation>
</comment>
<dbReference type="Pfam" id="PF18018">
    <property type="entry name" value="DNA_pol_D_N"/>
    <property type="match status" value="1"/>
</dbReference>
<dbReference type="AlphaFoldDB" id="A0AAV1IDK8"/>
<evidence type="ECO:0000256" key="4">
    <source>
        <dbReference type="ARBA" id="ARBA00023242"/>
    </source>
</evidence>
<dbReference type="InterPro" id="IPR024826">
    <property type="entry name" value="DNA_pol_delta/II_ssu"/>
</dbReference>
<evidence type="ECO:0000259" key="6">
    <source>
        <dbReference type="Pfam" id="PF18018"/>
    </source>
</evidence>
<evidence type="ECO:0008006" key="9">
    <source>
        <dbReference type="Google" id="ProtNLM"/>
    </source>
</evidence>
<dbReference type="GO" id="GO:0043625">
    <property type="term" value="C:delta DNA polymerase complex"/>
    <property type="evidence" value="ECO:0007669"/>
    <property type="project" value="TreeGrafter"/>
</dbReference>
<reference evidence="7 8" key="1">
    <citation type="submission" date="2023-10" db="EMBL/GenBank/DDBJ databases">
        <authorList>
            <person name="Maclean D."/>
            <person name="Macfadyen A."/>
        </authorList>
    </citation>
    <scope>NUCLEOTIDE SEQUENCE [LARGE SCALE GENOMIC DNA]</scope>
</reference>
<dbReference type="InterPro" id="IPR040663">
    <property type="entry name" value="DNA_pol_D_N"/>
</dbReference>
<evidence type="ECO:0000256" key="1">
    <source>
        <dbReference type="ARBA" id="ARBA00004123"/>
    </source>
</evidence>
<dbReference type="Proteomes" id="UP001314263">
    <property type="component" value="Unassembled WGS sequence"/>
</dbReference>
<proteinExistence type="inferred from homology"/>
<dbReference type="Pfam" id="PF04042">
    <property type="entry name" value="DNA_pol_E_B"/>
    <property type="match status" value="1"/>
</dbReference>
<protein>
    <recommendedName>
        <fullName evidence="9">DNA polymerase delta small subunit</fullName>
    </recommendedName>
</protein>
<comment type="similarity">
    <text evidence="2">Belongs to the DNA polymerase delta/II small subunit family.</text>
</comment>
<keyword evidence="4" id="KW-0539">Nucleus</keyword>
<dbReference type="Gene3D" id="3.60.21.50">
    <property type="match status" value="1"/>
</dbReference>
<keyword evidence="3" id="KW-0235">DNA replication</keyword>
<evidence type="ECO:0000259" key="5">
    <source>
        <dbReference type="Pfam" id="PF04042"/>
    </source>
</evidence>
<evidence type="ECO:0000256" key="3">
    <source>
        <dbReference type="ARBA" id="ARBA00022705"/>
    </source>
</evidence>
<dbReference type="PANTHER" id="PTHR10416">
    <property type="entry name" value="DNA POLYMERASE DELTA SUBUNIT 2"/>
    <property type="match status" value="1"/>
</dbReference>
<name>A0AAV1IDK8_9CHLO</name>
<evidence type="ECO:0000313" key="8">
    <source>
        <dbReference type="Proteomes" id="UP001314263"/>
    </source>
</evidence>
<keyword evidence="8" id="KW-1185">Reference proteome</keyword>
<organism evidence="7 8">
    <name type="scientific">Coccomyxa viridis</name>
    <dbReference type="NCBI Taxonomy" id="1274662"/>
    <lineage>
        <taxon>Eukaryota</taxon>
        <taxon>Viridiplantae</taxon>
        <taxon>Chlorophyta</taxon>
        <taxon>core chlorophytes</taxon>
        <taxon>Trebouxiophyceae</taxon>
        <taxon>Trebouxiophyceae incertae sedis</taxon>
        <taxon>Coccomyxaceae</taxon>
        <taxon>Coccomyxa</taxon>
    </lineage>
</organism>
<dbReference type="GO" id="GO:1902969">
    <property type="term" value="P:mitotic DNA replication"/>
    <property type="evidence" value="ECO:0007669"/>
    <property type="project" value="UniProtKB-ARBA"/>
</dbReference>
<evidence type="ECO:0000313" key="7">
    <source>
        <dbReference type="EMBL" id="CAK0784791.1"/>
    </source>
</evidence>
<dbReference type="CDD" id="cd07387">
    <property type="entry name" value="MPP_PolD2_C"/>
    <property type="match status" value="1"/>
</dbReference>
<dbReference type="InterPro" id="IPR007185">
    <property type="entry name" value="DNA_pol_a/d/e_bsu"/>
</dbReference>
<dbReference type="InterPro" id="IPR041863">
    <property type="entry name" value="PolD2_C"/>
</dbReference>
<dbReference type="GO" id="GO:0003677">
    <property type="term" value="F:DNA binding"/>
    <property type="evidence" value="ECO:0007669"/>
    <property type="project" value="InterPro"/>
</dbReference>
<dbReference type="Gene3D" id="2.40.50.430">
    <property type="match status" value="1"/>
</dbReference>
<feature type="domain" description="DNA polymerase delta subunit OB-fold" evidence="6">
    <location>
        <begin position="55"/>
        <end position="182"/>
    </location>
</feature>